<dbReference type="HOGENOM" id="CLU_020215_3_0_6"/>
<reference evidence="2 4" key="1">
    <citation type="submission" date="2013-07" db="EMBL/GenBank/DDBJ databases">
        <authorList>
            <person name="Genoscope - CEA"/>
        </authorList>
    </citation>
    <scope>NUCLEOTIDE SEQUENCE [LARGE SCALE GENOMIC DNA]</scope>
    <source>
        <strain evidence="2">FRM16</strain>
        <strain evidence="4">FRM16 / DSM 17909</strain>
    </source>
</reference>
<evidence type="ECO:0000259" key="1">
    <source>
        <dbReference type="Pfam" id="PF13454"/>
    </source>
</evidence>
<dbReference type="STRING" id="351671.XDD1_1215"/>
<dbReference type="Gene3D" id="3.50.50.60">
    <property type="entry name" value="FAD/NAD(P)-binding domain"/>
    <property type="match status" value="1"/>
</dbReference>
<proteinExistence type="predicted"/>
<evidence type="ECO:0000313" key="5">
    <source>
        <dbReference type="Proteomes" id="UP000324170"/>
    </source>
</evidence>
<sequence length="517" mass="59446">MNTMTIGIIGSGLSSLSFVNSLTKNLQFNKTKLEIIVFDDKESFGRGMAYSIDSESNILNTKARYLTYDSSKKGDFYHWLTENKDQIQREYKLDLNEINKDSFLPRSIFGKYLVSKWNELFELSSKNLKIHPYFNKANHIKPHDNNNYNYLVETENGFSFKVHNVILATGTSNRCFDKYNNNSNFITTPYKTNCLPFRIKKNEKVLIMGSRLSAIDSIIALKEAGHQGQIYMHCIAGTFPTVRGQQQTYTNKYLCKDYISKNFQNVLTTQDIINLYHKELGAYFEQNAFEFEDIIEIYNKFPIVNLQEFIKNELIASKKDRPWQAILYDTNRSLSKVWNKLSKSDKKNFLHNHFNKFMGIRVSIPRKNAEKILNYLSDGGLTYTSGQYELEENKSAITFKAESINKPIQIDKVVFCTGSPANLAESDSLLIKKLIKQNLISNNEFGGIEVTENYNVINANCDVNQNIFALGELIRGKFLFVSAIDLIYSHGERCGKIFATRFLNEKNGLQPTVIINN</sequence>
<dbReference type="OrthoDB" id="6309046at2"/>
<organism evidence="2 4">
    <name type="scientific">Xenorhabdus doucetiae</name>
    <dbReference type="NCBI Taxonomy" id="351671"/>
    <lineage>
        <taxon>Bacteria</taxon>
        <taxon>Pseudomonadati</taxon>
        <taxon>Pseudomonadota</taxon>
        <taxon>Gammaproteobacteria</taxon>
        <taxon>Enterobacterales</taxon>
        <taxon>Morganellaceae</taxon>
        <taxon>Xenorhabdus</taxon>
    </lineage>
</organism>
<dbReference type="EMBL" id="VNHN01000003">
    <property type="protein sequence ID" value="TYP16428.1"/>
    <property type="molecule type" value="Genomic_DNA"/>
</dbReference>
<evidence type="ECO:0000313" key="3">
    <source>
        <dbReference type="EMBL" id="TYP16428.1"/>
    </source>
</evidence>
<evidence type="ECO:0000313" key="4">
    <source>
        <dbReference type="Proteomes" id="UP000032721"/>
    </source>
</evidence>
<dbReference type="PANTHER" id="PTHR40254:SF1">
    <property type="entry name" value="BLR0577 PROTEIN"/>
    <property type="match status" value="1"/>
</dbReference>
<dbReference type="InterPro" id="IPR052189">
    <property type="entry name" value="L-asp_N-monooxygenase_NS-form"/>
</dbReference>
<protein>
    <submittedName>
        <fullName evidence="3">NAD(P)/FAD-binding protein YdhS</fullName>
    </submittedName>
</protein>
<dbReference type="RefSeq" id="WP_045969456.1">
    <property type="nucleotide sequence ID" value="NZ_CAWMED010000001.1"/>
</dbReference>
<keyword evidence="5" id="KW-1185">Reference proteome</keyword>
<dbReference type="AlphaFoldDB" id="A0A068QPK1"/>
<dbReference type="KEGG" id="xdo:XDD1_1215"/>
<dbReference type="SUPFAM" id="SSF51905">
    <property type="entry name" value="FAD/NAD(P)-binding domain"/>
    <property type="match status" value="1"/>
</dbReference>
<feature type="domain" description="FAD-dependent urate hydroxylase HpyO/Asp monooxygenase CreE-like FAD/NAD(P)-binding" evidence="1">
    <location>
        <begin position="8"/>
        <end position="171"/>
    </location>
</feature>
<dbReference type="Pfam" id="PF13454">
    <property type="entry name" value="NAD_binding_9"/>
    <property type="match status" value="1"/>
</dbReference>
<dbReference type="PANTHER" id="PTHR40254">
    <property type="entry name" value="BLR0577 PROTEIN"/>
    <property type="match status" value="1"/>
</dbReference>
<accession>A0A068QPK1</accession>
<dbReference type="InterPro" id="IPR038732">
    <property type="entry name" value="HpyO/CreE_NAD-binding"/>
</dbReference>
<name>A0A068QPK1_9GAMM</name>
<dbReference type="EMBL" id="FO704550">
    <property type="protein sequence ID" value="CDG16918.1"/>
    <property type="molecule type" value="Genomic_DNA"/>
</dbReference>
<dbReference type="Proteomes" id="UP000032721">
    <property type="component" value="Chromosome"/>
</dbReference>
<reference evidence="3 5" key="2">
    <citation type="submission" date="2019-07" db="EMBL/GenBank/DDBJ databases">
        <title>Genomic Encyclopedia of Type Strains, Phase I: the one thousand microbial genomes (KMG-I) project.</title>
        <authorList>
            <person name="Kyrpides N."/>
        </authorList>
    </citation>
    <scope>NUCLEOTIDE SEQUENCE [LARGE SCALE GENOMIC DNA]</scope>
    <source>
        <strain evidence="3 5">DSM 17909</strain>
    </source>
</reference>
<evidence type="ECO:0000313" key="2">
    <source>
        <dbReference type="EMBL" id="CDG16918.1"/>
    </source>
</evidence>
<dbReference type="InterPro" id="IPR036188">
    <property type="entry name" value="FAD/NAD-bd_sf"/>
</dbReference>
<gene>
    <name evidence="3" type="ORF">LY16_00280</name>
    <name evidence="2" type="ORF">XDD1_1215</name>
</gene>
<dbReference type="Proteomes" id="UP000324170">
    <property type="component" value="Unassembled WGS sequence"/>
</dbReference>